<dbReference type="KEGG" id="vg:9086700"/>
<keyword evidence="1" id="KW-1133">Transmembrane helix</keyword>
<keyword evidence="1" id="KW-0812">Transmembrane</keyword>
<dbReference type="RefSeq" id="YP_003591086.1">
    <property type="nucleotide sequence ID" value="NC_014099.1"/>
</dbReference>
<keyword evidence="3" id="KW-1185">Reference proteome</keyword>
<evidence type="ECO:0000256" key="1">
    <source>
        <dbReference type="SAM" id="Phobius"/>
    </source>
</evidence>
<name>D5IEX9_9VIRU</name>
<feature type="transmembrane region" description="Helical" evidence="1">
    <location>
        <begin position="59"/>
        <end position="76"/>
    </location>
</feature>
<sequence length="132" mass="15972">MLYFESDNLHCHSLFPPNICVRISDTSSALSFINSLFFVLISSKNFFKRFSNSSSEASISYPSVTFLITIFMFSFLDSKNEYIKKKYRKNGYYFIKIKNRYYFMLCLLERNLRFRRRLRTFLEEPLHMQAHY</sequence>
<dbReference type="GeneID" id="9086700"/>
<dbReference type="Proteomes" id="UP000008240">
    <property type="component" value="Segment"/>
</dbReference>
<proteinExistence type="predicted"/>
<evidence type="ECO:0000313" key="2">
    <source>
        <dbReference type="EMBL" id="ADF27776.1"/>
    </source>
</evidence>
<keyword evidence="1" id="KW-0472">Membrane</keyword>
<dbReference type="EMBL" id="GU080336">
    <property type="protein sequence ID" value="ADF27776.1"/>
    <property type="molecule type" value="Genomic_DNA"/>
</dbReference>
<gene>
    <name evidence="2" type="ORF">STIV2_E132</name>
</gene>
<accession>D5IEX9</accession>
<protein>
    <submittedName>
        <fullName evidence="2">Uncharacterized protein</fullName>
    </submittedName>
</protein>
<reference evidence="2 3" key="1">
    <citation type="journal article" date="2010" name="J. Virol.">
        <title>Familial relationships in hyperthermo- and acidophilic archaeal viruses.</title>
        <authorList>
            <person name="Happonen L.J."/>
            <person name="Redder P."/>
            <person name="Peng X."/>
            <person name="Reigstad L.J."/>
            <person name="Prangishvili D."/>
            <person name="Butcher S.J."/>
        </authorList>
    </citation>
    <scope>NUCLEOTIDE SEQUENCE [LARGE SCALE GENOMIC DNA]</scope>
</reference>
<organism evidence="2 3">
    <name type="scientific">Sulfolobus turreted icosahedral virus 2</name>
    <dbReference type="NCBI Taxonomy" id="754004"/>
    <lineage>
        <taxon>Viruses</taxon>
        <taxon>Varidnaviria</taxon>
        <taxon>Abadenavirae</taxon>
        <taxon>Produgelaviricota</taxon>
        <taxon>Belvinaviricetes</taxon>
        <taxon>Belfryvirales</taxon>
        <taxon>Turriviridae</taxon>
        <taxon>Alphaturrivirus</taxon>
        <taxon>Alphaturrivirus hveragerdiense</taxon>
    </lineage>
</organism>
<evidence type="ECO:0000313" key="3">
    <source>
        <dbReference type="Proteomes" id="UP000008240"/>
    </source>
</evidence>